<evidence type="ECO:0000256" key="1">
    <source>
        <dbReference type="ARBA" id="ARBA00022801"/>
    </source>
</evidence>
<evidence type="ECO:0000313" key="5">
    <source>
        <dbReference type="Proteomes" id="UP000689195"/>
    </source>
</evidence>
<dbReference type="CDD" id="cd03443">
    <property type="entry name" value="PaaI_thioesterase"/>
    <property type="match status" value="1"/>
</dbReference>
<evidence type="ECO:0000256" key="2">
    <source>
        <dbReference type="SAM" id="Phobius"/>
    </source>
</evidence>
<dbReference type="InterPro" id="IPR039298">
    <property type="entry name" value="ACOT13"/>
</dbReference>
<dbReference type="OrthoDB" id="46529at2759"/>
<protein>
    <recommendedName>
        <fullName evidence="3">Thioesterase domain-containing protein</fullName>
    </recommendedName>
</protein>
<feature type="domain" description="Thioesterase" evidence="3">
    <location>
        <begin position="388"/>
        <end position="464"/>
    </location>
</feature>
<sequence length="489" mass="56913">MQRKESKKATIPKMMARVLQYQDASDKLTQFLFIKQGQDRIRRIILAFLIADFTNLILVSGQWYVGFHQTLKEWLEDLDNRFIKAHLHILSFKNSDFLQTSFWVDSTKTKKLFRWDRTIISEVLNGFNGKCITIAFKYNRKYRSQYKFDVLPSNSKRVIWIAREQTKHNFESVTQVMNIQPIISGDCVKIAINFYNKMTFIDPDTIEFEEPQIEQSKECICPIQSLFFDWVSIQYAKQRPQLNDYQVHPHLHLIDCRCAGVDTVAYQFVYEACELGSFRNDLIGIPIEVVQQGQERMQTPIKKTRLTNILFNKWRLTILQIINFIFHKMVHKEFGDIFKRFVQIPILKNTFAEHFYLAFQYLPGHALERNSNHLVLRYKVPQNIMNMNGSVHGGALATILDCATTIAILRGDKNLSRTVSIELGLSFISPAKLNDSLLIHAVCQKVGKNIAYSVCDIYEEHDMKLVTTGRHIKAVLPGTFFDSDFKKIS</sequence>
<keyword evidence="1" id="KW-0378">Hydrolase</keyword>
<feature type="transmembrane region" description="Helical" evidence="2">
    <location>
        <begin position="44"/>
        <end position="65"/>
    </location>
</feature>
<evidence type="ECO:0000313" key="4">
    <source>
        <dbReference type="EMBL" id="CAD8187050.1"/>
    </source>
</evidence>
<keyword evidence="2" id="KW-0472">Membrane</keyword>
<name>A0A8S1WEH0_9CILI</name>
<evidence type="ECO:0000259" key="3">
    <source>
        <dbReference type="Pfam" id="PF03061"/>
    </source>
</evidence>
<dbReference type="Pfam" id="PF03061">
    <property type="entry name" value="4HBT"/>
    <property type="match status" value="1"/>
</dbReference>
<keyword evidence="2" id="KW-0812">Transmembrane</keyword>
<comment type="caution">
    <text evidence="4">The sequence shown here is derived from an EMBL/GenBank/DDBJ whole genome shotgun (WGS) entry which is preliminary data.</text>
</comment>
<dbReference type="Proteomes" id="UP000689195">
    <property type="component" value="Unassembled WGS sequence"/>
</dbReference>
<dbReference type="GO" id="GO:0047617">
    <property type="term" value="F:fatty acyl-CoA hydrolase activity"/>
    <property type="evidence" value="ECO:0007669"/>
    <property type="project" value="InterPro"/>
</dbReference>
<keyword evidence="5" id="KW-1185">Reference proteome</keyword>
<gene>
    <name evidence="4" type="ORF">PPENT_87.1.T0880122</name>
</gene>
<dbReference type="PANTHER" id="PTHR21660">
    <property type="entry name" value="THIOESTERASE SUPERFAMILY MEMBER-RELATED"/>
    <property type="match status" value="1"/>
</dbReference>
<keyword evidence="2" id="KW-1133">Transmembrane helix</keyword>
<proteinExistence type="predicted"/>
<dbReference type="AlphaFoldDB" id="A0A8S1WEH0"/>
<dbReference type="PANTHER" id="PTHR21660:SF1">
    <property type="entry name" value="ACYL-COENZYME A THIOESTERASE 13"/>
    <property type="match status" value="1"/>
</dbReference>
<dbReference type="EMBL" id="CAJJDO010000088">
    <property type="protein sequence ID" value="CAD8187050.1"/>
    <property type="molecule type" value="Genomic_DNA"/>
</dbReference>
<reference evidence="4" key="1">
    <citation type="submission" date="2021-01" db="EMBL/GenBank/DDBJ databases">
        <authorList>
            <consortium name="Genoscope - CEA"/>
            <person name="William W."/>
        </authorList>
    </citation>
    <scope>NUCLEOTIDE SEQUENCE</scope>
</reference>
<dbReference type="InterPro" id="IPR006683">
    <property type="entry name" value="Thioestr_dom"/>
</dbReference>
<accession>A0A8S1WEH0</accession>
<organism evidence="4 5">
    <name type="scientific">Paramecium pentaurelia</name>
    <dbReference type="NCBI Taxonomy" id="43138"/>
    <lineage>
        <taxon>Eukaryota</taxon>
        <taxon>Sar</taxon>
        <taxon>Alveolata</taxon>
        <taxon>Ciliophora</taxon>
        <taxon>Intramacronucleata</taxon>
        <taxon>Oligohymenophorea</taxon>
        <taxon>Peniculida</taxon>
        <taxon>Parameciidae</taxon>
        <taxon>Paramecium</taxon>
    </lineage>
</organism>